<dbReference type="EMBL" id="CADCVU010000048">
    <property type="protein sequence ID" value="CAA9486945.1"/>
    <property type="molecule type" value="Genomic_DNA"/>
</dbReference>
<organism evidence="3">
    <name type="scientific">uncultured Solirubrobacterales bacterium</name>
    <dbReference type="NCBI Taxonomy" id="768556"/>
    <lineage>
        <taxon>Bacteria</taxon>
        <taxon>Bacillati</taxon>
        <taxon>Actinomycetota</taxon>
        <taxon>Thermoleophilia</taxon>
        <taxon>Solirubrobacterales</taxon>
        <taxon>environmental samples</taxon>
    </lineage>
</organism>
<proteinExistence type="predicted"/>
<keyword evidence="2" id="KW-0472">Membrane</keyword>
<accession>A0A6J4S200</accession>
<name>A0A6J4S200_9ACTN</name>
<keyword evidence="2" id="KW-0812">Transmembrane</keyword>
<sequence length="62" mass="6028">MDAVSGRIGLPLAAALPGRRRRAVLGLAIVLLVGLAALTAYLGPGLGKGRSTSSSTGASTAP</sequence>
<reference evidence="3" key="1">
    <citation type="submission" date="2020-02" db="EMBL/GenBank/DDBJ databases">
        <authorList>
            <person name="Meier V. D."/>
        </authorList>
    </citation>
    <scope>NUCLEOTIDE SEQUENCE</scope>
    <source>
        <strain evidence="3">AVDCRST_MAG45</strain>
    </source>
</reference>
<gene>
    <name evidence="3" type="ORF">AVDCRST_MAG45-507</name>
</gene>
<dbReference type="AlphaFoldDB" id="A0A6J4S200"/>
<keyword evidence="2" id="KW-1133">Transmembrane helix</keyword>
<protein>
    <submittedName>
        <fullName evidence="3">Uncharacterized protein</fullName>
    </submittedName>
</protein>
<evidence type="ECO:0000313" key="3">
    <source>
        <dbReference type="EMBL" id="CAA9486945.1"/>
    </source>
</evidence>
<evidence type="ECO:0000256" key="2">
    <source>
        <dbReference type="SAM" id="Phobius"/>
    </source>
</evidence>
<feature type="transmembrane region" description="Helical" evidence="2">
    <location>
        <begin position="23"/>
        <end position="43"/>
    </location>
</feature>
<feature type="region of interest" description="Disordered" evidence="1">
    <location>
        <begin position="42"/>
        <end position="62"/>
    </location>
</feature>
<feature type="compositionally biased region" description="Low complexity" evidence="1">
    <location>
        <begin position="51"/>
        <end position="62"/>
    </location>
</feature>
<evidence type="ECO:0000256" key="1">
    <source>
        <dbReference type="SAM" id="MobiDB-lite"/>
    </source>
</evidence>